<evidence type="ECO:0000313" key="4">
    <source>
        <dbReference type="EMBL" id="TQM66600.1"/>
    </source>
</evidence>
<dbReference type="Pfam" id="PF00350">
    <property type="entry name" value="Dynamin_N"/>
    <property type="match status" value="1"/>
</dbReference>
<dbReference type="PANTHER" id="PTHR43681">
    <property type="entry name" value="TRANSMEMBRANE GTPASE FZO"/>
    <property type="match status" value="1"/>
</dbReference>
<keyword evidence="1" id="KW-0175">Coiled coil</keyword>
<proteinExistence type="predicted"/>
<feature type="transmembrane region" description="Helical" evidence="2">
    <location>
        <begin position="526"/>
        <end position="544"/>
    </location>
</feature>
<keyword evidence="2" id="KW-0472">Membrane</keyword>
<comment type="caution">
    <text evidence="4">The sequence shown here is derived from an EMBL/GenBank/DDBJ whole genome shotgun (WGS) entry which is preliminary data.</text>
</comment>
<dbReference type="AlphaFoldDB" id="A0A543I7X2"/>
<feature type="coiled-coil region" evidence="1">
    <location>
        <begin position="581"/>
        <end position="615"/>
    </location>
</feature>
<evidence type="ECO:0000256" key="1">
    <source>
        <dbReference type="SAM" id="Coils"/>
    </source>
</evidence>
<evidence type="ECO:0000259" key="3">
    <source>
        <dbReference type="Pfam" id="PF00350"/>
    </source>
</evidence>
<dbReference type="PANTHER" id="PTHR43681:SF1">
    <property type="entry name" value="SARCALUMENIN"/>
    <property type="match status" value="1"/>
</dbReference>
<sequence length="654" mass="71734">MSVTEPADETVTRIQELVNAALDHGNPYLPGDRSMEALRSIADRWRTPALPVVVAGEVSRGKSTLINALLGQRLLPTDFRPTTAAWTHIQHGPVFEVRATVQERDTQGRNTVTEYPFTTLEDFHVYGTVEGEARFADRHGTDARVLSLTVRTPAEFLSGGLEVIDTPGVGGLWAAHRQAALAALGRADAVIFVLKPGEPITAGERLFLAEAVERVESCIIVQTHSDLELDASDALAADMAKLTDAAEWEALLHDPERARRLCVLFDRVKAVSVSAENALAALESEGAVRRALLETSGIALLREVLQREIVAHGEELHRRNVLRLVELVLRAVEERASDQISFLTDEGDAARAVEERRARIVRWVEHNGDLWRRDFDSDGKRIIGDLRKIADDRLLRLDREYGQKIPDLKPAEIEELVPRMMAEPEETLTEMVRHARTEIEKSAQRVRKLMAEGGLSGPLDRLEQTSAVFARLPSEVDVQTPWKLGPDDAKQALLGGMTGTGITAAAALALQHGGWLASSAVASAPAAPVVIPFVVGGAVFVAINQQKRKGVRARDAARKLLADVQDEIADTALRTAEEVTVETQRAVADQISAALRELEARVERDRRDLEKAGTRTPAERLKEITRHENAVASVRALLDEVRRIRGGDRSGRAA</sequence>
<dbReference type="SUPFAM" id="SSF52540">
    <property type="entry name" value="P-loop containing nucleoside triphosphate hydrolases"/>
    <property type="match status" value="1"/>
</dbReference>
<gene>
    <name evidence="4" type="ORF">FHX41_0181</name>
</gene>
<keyword evidence="5" id="KW-1185">Reference proteome</keyword>
<organism evidence="4 5">
    <name type="scientific">Actinomadura hallensis</name>
    <dbReference type="NCBI Taxonomy" id="337895"/>
    <lineage>
        <taxon>Bacteria</taxon>
        <taxon>Bacillati</taxon>
        <taxon>Actinomycetota</taxon>
        <taxon>Actinomycetes</taxon>
        <taxon>Streptosporangiales</taxon>
        <taxon>Thermomonosporaceae</taxon>
        <taxon>Actinomadura</taxon>
    </lineage>
</organism>
<keyword evidence="2" id="KW-1133">Transmembrane helix</keyword>
<evidence type="ECO:0000256" key="2">
    <source>
        <dbReference type="SAM" id="Phobius"/>
    </source>
</evidence>
<name>A0A543I7X2_9ACTN</name>
<feature type="domain" description="Dynamin N-terminal" evidence="3">
    <location>
        <begin position="52"/>
        <end position="220"/>
    </location>
</feature>
<reference evidence="4 5" key="1">
    <citation type="submission" date="2019-06" db="EMBL/GenBank/DDBJ databases">
        <title>Sequencing the genomes of 1000 actinobacteria strains.</title>
        <authorList>
            <person name="Klenk H.-P."/>
        </authorList>
    </citation>
    <scope>NUCLEOTIDE SEQUENCE [LARGE SCALE GENOMIC DNA]</scope>
    <source>
        <strain evidence="4 5">DSM 45043</strain>
    </source>
</reference>
<dbReference type="Gene3D" id="3.40.50.300">
    <property type="entry name" value="P-loop containing nucleotide triphosphate hydrolases"/>
    <property type="match status" value="1"/>
</dbReference>
<dbReference type="Proteomes" id="UP000316706">
    <property type="component" value="Unassembled WGS sequence"/>
</dbReference>
<accession>A0A543I7X2</accession>
<dbReference type="InterPro" id="IPR051943">
    <property type="entry name" value="TRAFAC_Dynamin-like_GTPase"/>
</dbReference>
<protein>
    <submittedName>
        <fullName evidence="4">Dynamin family protein</fullName>
    </submittedName>
</protein>
<keyword evidence="2" id="KW-0812">Transmembrane</keyword>
<dbReference type="InterPro" id="IPR045063">
    <property type="entry name" value="Dynamin_N"/>
</dbReference>
<dbReference type="InterPro" id="IPR027417">
    <property type="entry name" value="P-loop_NTPase"/>
</dbReference>
<dbReference type="EMBL" id="VFPO01000001">
    <property type="protein sequence ID" value="TQM66600.1"/>
    <property type="molecule type" value="Genomic_DNA"/>
</dbReference>
<dbReference type="RefSeq" id="WP_185758562.1">
    <property type="nucleotide sequence ID" value="NZ_VFPO01000001.1"/>
</dbReference>
<evidence type="ECO:0000313" key="5">
    <source>
        <dbReference type="Proteomes" id="UP000316706"/>
    </source>
</evidence>